<keyword evidence="1" id="KW-1133">Transmembrane helix</keyword>
<reference evidence="2" key="1">
    <citation type="submission" date="2018-05" db="EMBL/GenBank/DDBJ databases">
        <authorList>
            <person name="Lanie J.A."/>
            <person name="Ng W.-L."/>
            <person name="Kazmierczak K.M."/>
            <person name="Andrzejewski T.M."/>
            <person name="Davidsen T.M."/>
            <person name="Wayne K.J."/>
            <person name="Tettelin H."/>
            <person name="Glass J.I."/>
            <person name="Rusch D."/>
            <person name="Podicherti R."/>
            <person name="Tsui H.-C.T."/>
            <person name="Winkler M.E."/>
        </authorList>
    </citation>
    <scope>NUCLEOTIDE SEQUENCE</scope>
</reference>
<proteinExistence type="predicted"/>
<organism evidence="2">
    <name type="scientific">marine metagenome</name>
    <dbReference type="NCBI Taxonomy" id="408172"/>
    <lineage>
        <taxon>unclassified sequences</taxon>
        <taxon>metagenomes</taxon>
        <taxon>ecological metagenomes</taxon>
    </lineage>
</organism>
<keyword evidence="1" id="KW-0812">Transmembrane</keyword>
<evidence type="ECO:0000256" key="1">
    <source>
        <dbReference type="SAM" id="Phobius"/>
    </source>
</evidence>
<feature type="transmembrane region" description="Helical" evidence="1">
    <location>
        <begin position="7"/>
        <end position="27"/>
    </location>
</feature>
<keyword evidence="1" id="KW-0472">Membrane</keyword>
<dbReference type="EMBL" id="UINC01004495">
    <property type="protein sequence ID" value="SVA14726.1"/>
    <property type="molecule type" value="Genomic_DNA"/>
</dbReference>
<dbReference type="AlphaFoldDB" id="A0A381TF22"/>
<protein>
    <submittedName>
        <fullName evidence="2">Uncharacterized protein</fullName>
    </submittedName>
</protein>
<sequence length="72" mass="7997">MFIKTRYGIPVSVIQAVVVLVPTYVIAYMTDKMVYTIPMLAAMSFVAARIGRYYEGEEGDPTTKRTDDGVDA</sequence>
<evidence type="ECO:0000313" key="2">
    <source>
        <dbReference type="EMBL" id="SVA14726.1"/>
    </source>
</evidence>
<name>A0A381TF22_9ZZZZ</name>
<gene>
    <name evidence="2" type="ORF">METZ01_LOCUS67580</name>
</gene>
<accession>A0A381TF22</accession>